<organism evidence="10">
    <name type="scientific">hydrothermal vent metagenome</name>
    <dbReference type="NCBI Taxonomy" id="652676"/>
    <lineage>
        <taxon>unclassified sequences</taxon>
        <taxon>metagenomes</taxon>
        <taxon>ecological metagenomes</taxon>
    </lineage>
</organism>
<dbReference type="InterPro" id="IPR051161">
    <property type="entry name" value="Mannose-6P_isomerase_type2"/>
</dbReference>
<dbReference type="SUPFAM" id="SSF51182">
    <property type="entry name" value="RmlC-like cupins"/>
    <property type="match status" value="1"/>
</dbReference>
<dbReference type="Gene3D" id="2.60.120.10">
    <property type="entry name" value="Jelly Rolls"/>
    <property type="match status" value="1"/>
</dbReference>
<dbReference type="InterPro" id="IPR006375">
    <property type="entry name" value="Man1P_GuaTrfase/Man6P_Isoase"/>
</dbReference>
<sequence>MDRAITPVILCGGSGTRLWPLSRKSYPKQFVPMIGEGSLFQQSAQRLYGAGFNPPLIITNSDFRFIATQQLEEVGVDPGAILLEPSARNTAPALLAAALVAAQEGRECLMLATPSDHYITDNDAFVATMNRGAEAARTGRIVTFGISPDRPETGYGYLEIGEGSGPARPLERFIEKPVLERAEAMLAAGGYLWNAGVFLYTAKTLINAFETHQPAMLALVRKAVEQATPDLGFLRLAAGPWDACEDTSIDFAIMEHADNLVVVEHTGDWSDLGGWEAVLQHSRLDGDGVATHGPARAVDCRDTLLRSENDAQHLVGLGLNNIVAVAMPDAVLVADRSRVADLGQVVKTMRAEAVPQADAFPKDHRPWGYFETLILQGRFHVKRIVVNPGATLSLQSHVHRAEHWIVVSGTARVTVDDAVNLVSENQSVYIPLGAVHRLENPGLLPMELIEVQTGAYLGEDDIVRYEDVYARSRDADG</sequence>
<keyword evidence="6" id="KW-0342">GTP-binding</keyword>
<dbReference type="InterPro" id="IPR001538">
    <property type="entry name" value="Man6P_isomerase-2_C"/>
</dbReference>
<dbReference type="Pfam" id="PF01050">
    <property type="entry name" value="MannoseP_isomer"/>
    <property type="match status" value="1"/>
</dbReference>
<evidence type="ECO:0000256" key="3">
    <source>
        <dbReference type="ARBA" id="ARBA00022679"/>
    </source>
</evidence>
<keyword evidence="5" id="KW-0547">Nucleotide-binding</keyword>
<evidence type="ECO:0000259" key="9">
    <source>
        <dbReference type="Pfam" id="PF01050"/>
    </source>
</evidence>
<evidence type="ECO:0000256" key="7">
    <source>
        <dbReference type="ARBA" id="ARBA00047343"/>
    </source>
</evidence>
<gene>
    <name evidence="10" type="ORF">MNBD_ALPHA07-1905</name>
</gene>
<dbReference type="InterPro" id="IPR049577">
    <property type="entry name" value="GMPP_N"/>
</dbReference>
<dbReference type="GO" id="GO:0005525">
    <property type="term" value="F:GTP binding"/>
    <property type="evidence" value="ECO:0007669"/>
    <property type="project" value="UniProtKB-KW"/>
</dbReference>
<evidence type="ECO:0000256" key="5">
    <source>
        <dbReference type="ARBA" id="ARBA00022741"/>
    </source>
</evidence>
<dbReference type="GO" id="GO:0000271">
    <property type="term" value="P:polysaccharide biosynthetic process"/>
    <property type="evidence" value="ECO:0007669"/>
    <property type="project" value="InterPro"/>
</dbReference>
<accession>A0A3B0SWM5</accession>
<dbReference type="GO" id="GO:0016853">
    <property type="term" value="F:isomerase activity"/>
    <property type="evidence" value="ECO:0007669"/>
    <property type="project" value="UniProtKB-KW"/>
</dbReference>
<evidence type="ECO:0000256" key="6">
    <source>
        <dbReference type="ARBA" id="ARBA00023134"/>
    </source>
</evidence>
<evidence type="ECO:0000259" key="8">
    <source>
        <dbReference type="Pfam" id="PF00483"/>
    </source>
</evidence>
<dbReference type="EMBL" id="UOEG01000280">
    <property type="protein sequence ID" value="VAW04749.1"/>
    <property type="molecule type" value="Genomic_DNA"/>
</dbReference>
<dbReference type="InterPro" id="IPR011051">
    <property type="entry name" value="RmlC_Cupin_sf"/>
</dbReference>
<keyword evidence="3 10" id="KW-0808">Transferase</keyword>
<protein>
    <recommendedName>
        <fullName evidence="2">mannose-1-phosphate guanylyltransferase</fullName>
        <ecNumber evidence="2">2.7.7.13</ecNumber>
    </recommendedName>
</protein>
<feature type="domain" description="Mannose-6-phosphate isomerase type II C-terminal" evidence="9">
    <location>
        <begin position="361"/>
        <end position="467"/>
    </location>
</feature>
<evidence type="ECO:0000256" key="4">
    <source>
        <dbReference type="ARBA" id="ARBA00022695"/>
    </source>
</evidence>
<dbReference type="InterPro" id="IPR014710">
    <property type="entry name" value="RmlC-like_jellyroll"/>
</dbReference>
<evidence type="ECO:0000256" key="1">
    <source>
        <dbReference type="ARBA" id="ARBA00006115"/>
    </source>
</evidence>
<proteinExistence type="inferred from homology"/>
<dbReference type="CDD" id="cd02213">
    <property type="entry name" value="cupin_PMI_typeII_C"/>
    <property type="match status" value="1"/>
</dbReference>
<dbReference type="InterPro" id="IPR005835">
    <property type="entry name" value="NTP_transferase_dom"/>
</dbReference>
<dbReference type="SUPFAM" id="SSF53448">
    <property type="entry name" value="Nucleotide-diphospho-sugar transferases"/>
    <property type="match status" value="1"/>
</dbReference>
<reference evidence="10" key="1">
    <citation type="submission" date="2018-06" db="EMBL/GenBank/DDBJ databases">
        <authorList>
            <person name="Zhirakovskaya E."/>
        </authorList>
    </citation>
    <scope>NUCLEOTIDE SEQUENCE</scope>
</reference>
<evidence type="ECO:0000256" key="2">
    <source>
        <dbReference type="ARBA" id="ARBA00012387"/>
    </source>
</evidence>
<comment type="similarity">
    <text evidence="1">Belongs to the mannose-6-phosphate isomerase type 2 family.</text>
</comment>
<name>A0A3B0SWM5_9ZZZZ</name>
<evidence type="ECO:0000313" key="10">
    <source>
        <dbReference type="EMBL" id="VAW04749.1"/>
    </source>
</evidence>
<dbReference type="GO" id="GO:0004475">
    <property type="term" value="F:mannose-1-phosphate guanylyltransferase (GTP) activity"/>
    <property type="evidence" value="ECO:0007669"/>
    <property type="project" value="UniProtKB-EC"/>
</dbReference>
<dbReference type="GO" id="GO:0009298">
    <property type="term" value="P:GDP-mannose biosynthetic process"/>
    <property type="evidence" value="ECO:0007669"/>
    <property type="project" value="TreeGrafter"/>
</dbReference>
<dbReference type="Gene3D" id="3.90.550.10">
    <property type="entry name" value="Spore Coat Polysaccharide Biosynthesis Protein SpsA, Chain A"/>
    <property type="match status" value="1"/>
</dbReference>
<dbReference type="NCBIfam" id="TIGR01479">
    <property type="entry name" value="GMP_PMI"/>
    <property type="match status" value="1"/>
</dbReference>
<dbReference type="Pfam" id="PF00483">
    <property type="entry name" value="NTP_transferase"/>
    <property type="match status" value="1"/>
</dbReference>
<dbReference type="EC" id="2.7.7.13" evidence="2"/>
<keyword evidence="10" id="KW-0413">Isomerase</keyword>
<comment type="catalytic activity">
    <reaction evidence="7">
        <text>alpha-D-mannose 1-phosphate + GTP + H(+) = GDP-alpha-D-mannose + diphosphate</text>
        <dbReference type="Rhea" id="RHEA:15229"/>
        <dbReference type="ChEBI" id="CHEBI:15378"/>
        <dbReference type="ChEBI" id="CHEBI:33019"/>
        <dbReference type="ChEBI" id="CHEBI:37565"/>
        <dbReference type="ChEBI" id="CHEBI:57527"/>
        <dbReference type="ChEBI" id="CHEBI:58409"/>
        <dbReference type="EC" id="2.7.7.13"/>
    </reaction>
</comment>
<feature type="domain" description="Nucleotidyl transferase" evidence="8">
    <location>
        <begin position="7"/>
        <end position="283"/>
    </location>
</feature>
<dbReference type="PANTHER" id="PTHR46390">
    <property type="entry name" value="MANNOSE-1-PHOSPHATE GUANYLYLTRANSFERASE"/>
    <property type="match status" value="1"/>
</dbReference>
<dbReference type="CDD" id="cd02509">
    <property type="entry name" value="GDP-M1P_Guanylyltransferase"/>
    <property type="match status" value="1"/>
</dbReference>
<dbReference type="PANTHER" id="PTHR46390:SF1">
    <property type="entry name" value="MANNOSE-1-PHOSPHATE GUANYLYLTRANSFERASE"/>
    <property type="match status" value="1"/>
</dbReference>
<dbReference type="InterPro" id="IPR029044">
    <property type="entry name" value="Nucleotide-diphossugar_trans"/>
</dbReference>
<dbReference type="AlphaFoldDB" id="A0A3B0SWM5"/>
<keyword evidence="4 10" id="KW-0548">Nucleotidyltransferase</keyword>
<dbReference type="FunFam" id="2.60.120.10:FF:000032">
    <property type="entry name" value="Mannose-1-phosphate guanylyltransferase/mannose-6-phosphate isomerase"/>
    <property type="match status" value="1"/>
</dbReference>